<dbReference type="GO" id="GO:0016787">
    <property type="term" value="F:hydrolase activity"/>
    <property type="evidence" value="ECO:0007669"/>
    <property type="project" value="UniProtKB-KW"/>
</dbReference>
<keyword evidence="2" id="KW-0378">Hydrolase</keyword>
<organism evidence="2 3">
    <name type="scientific">Candidatus Nanohalococcus occultus</name>
    <dbReference type="NCBI Taxonomy" id="2978047"/>
    <lineage>
        <taxon>Archaea</taxon>
        <taxon>Candidatus Nanohalarchaeota</taxon>
        <taxon>Candidatus Nanohalarchaeota incertae sedis</taxon>
        <taxon>Candidatus Nanohalococcus</taxon>
    </lineage>
</organism>
<gene>
    <name evidence="2" type="ORF">SVXNc_0491</name>
</gene>
<evidence type="ECO:0000313" key="2">
    <source>
        <dbReference type="EMBL" id="WEL19511.1"/>
    </source>
</evidence>
<dbReference type="RefSeq" id="WP_347722380.1">
    <property type="nucleotide sequence ID" value="NZ_CP104395.1"/>
</dbReference>
<dbReference type="EMBL" id="CP104395">
    <property type="protein sequence ID" value="WEL19511.1"/>
    <property type="molecule type" value="Genomic_DNA"/>
</dbReference>
<protein>
    <submittedName>
        <fullName evidence="2">Alpha/beta superfamily hydrolase</fullName>
    </submittedName>
</protein>
<feature type="region of interest" description="Disordered" evidence="1">
    <location>
        <begin position="1"/>
        <end position="22"/>
    </location>
</feature>
<name>A0ABY8CJK0_9ARCH</name>
<reference evidence="2 3" key="1">
    <citation type="submission" date="2022-09" db="EMBL/GenBank/DDBJ databases">
        <title>Xylan utilization by haloarchaea-nanohaloarchaea associations.</title>
        <authorList>
            <person name="Yakimov M."/>
        </authorList>
    </citation>
    <scope>NUCLEOTIDE SEQUENCE [LARGE SCALE GENOMIC DNA]</scope>
    <source>
        <strain evidence="2 3">SVXNc</strain>
    </source>
</reference>
<sequence length="74" mass="8392">MAILENSYDGSPEVLGQVEEPSQVDYQEPDDWLEDSFVGDEFVETMSIAISFLYGEEKKTESSELPDVIKPQFL</sequence>
<dbReference type="GeneID" id="90589927"/>
<keyword evidence="3" id="KW-1185">Reference proteome</keyword>
<evidence type="ECO:0000313" key="3">
    <source>
        <dbReference type="Proteomes" id="UP001218034"/>
    </source>
</evidence>
<dbReference type="Proteomes" id="UP001218034">
    <property type="component" value="Chromosome"/>
</dbReference>
<evidence type="ECO:0000256" key="1">
    <source>
        <dbReference type="SAM" id="MobiDB-lite"/>
    </source>
</evidence>
<proteinExistence type="predicted"/>
<accession>A0ABY8CJK0</accession>